<dbReference type="GO" id="GO:0003700">
    <property type="term" value="F:DNA-binding transcription factor activity"/>
    <property type="evidence" value="ECO:0007669"/>
    <property type="project" value="InterPro"/>
</dbReference>
<dbReference type="PROSITE" id="PS51806">
    <property type="entry name" value="DOG1"/>
    <property type="match status" value="1"/>
</dbReference>
<evidence type="ECO:0000256" key="2">
    <source>
        <dbReference type="ARBA" id="ARBA00007163"/>
    </source>
</evidence>
<dbReference type="Pfam" id="PF00170">
    <property type="entry name" value="bZIP_1"/>
    <property type="match status" value="1"/>
</dbReference>
<dbReference type="InterPro" id="IPR025422">
    <property type="entry name" value="TGA_domain"/>
</dbReference>
<comment type="subcellular location">
    <subcellularLocation>
        <location evidence="1">Nucleus</location>
    </subcellularLocation>
</comment>
<evidence type="ECO:0000256" key="7">
    <source>
        <dbReference type="ARBA" id="ARBA00023242"/>
    </source>
</evidence>
<keyword evidence="12" id="KW-1185">Reference proteome</keyword>
<dbReference type="EMBL" id="CABITT030000008">
    <property type="protein sequence ID" value="VVB13905.1"/>
    <property type="molecule type" value="Genomic_DNA"/>
</dbReference>
<feature type="domain" description="BZIP" evidence="9">
    <location>
        <begin position="79"/>
        <end position="121"/>
    </location>
</feature>
<dbReference type="Gene3D" id="1.20.5.170">
    <property type="match status" value="1"/>
</dbReference>
<evidence type="ECO:0000256" key="5">
    <source>
        <dbReference type="ARBA" id="ARBA00023159"/>
    </source>
</evidence>
<dbReference type="InterPro" id="IPR004827">
    <property type="entry name" value="bZIP"/>
</dbReference>
<keyword evidence="6" id="KW-0804">Transcription</keyword>
<dbReference type="GO" id="GO:0000976">
    <property type="term" value="F:transcription cis-regulatory region binding"/>
    <property type="evidence" value="ECO:0007669"/>
    <property type="project" value="UniProtKB-ARBA"/>
</dbReference>
<evidence type="ECO:0000256" key="8">
    <source>
        <dbReference type="SAM" id="MobiDB-lite"/>
    </source>
</evidence>
<evidence type="ECO:0000259" key="9">
    <source>
        <dbReference type="PROSITE" id="PS50217"/>
    </source>
</evidence>
<gene>
    <name evidence="11" type="ORF">ANE_LOCUS24349</name>
</gene>
<evidence type="ECO:0008006" key="13">
    <source>
        <dbReference type="Google" id="ProtNLM"/>
    </source>
</evidence>
<proteinExistence type="inferred from homology"/>
<protein>
    <recommendedName>
        <fullName evidence="13">DOG1 domain-containing protein</fullName>
    </recommendedName>
</protein>
<keyword evidence="4" id="KW-0238">DNA-binding</keyword>
<dbReference type="PANTHER" id="PTHR45693">
    <property type="entry name" value="TRANSCRIPTION FACTOR TGA9"/>
    <property type="match status" value="1"/>
</dbReference>
<dbReference type="PROSITE" id="PS00036">
    <property type="entry name" value="BZIP_BASIC"/>
    <property type="match status" value="1"/>
</dbReference>
<keyword evidence="7" id="KW-0539">Nucleus</keyword>
<dbReference type="Proteomes" id="UP000489600">
    <property type="component" value="Unassembled WGS sequence"/>
</dbReference>
<dbReference type="PANTHER" id="PTHR45693:SF36">
    <property type="entry name" value="TRANSCRIPTION FACTOR TGA4"/>
    <property type="match status" value="1"/>
</dbReference>
<dbReference type="SUPFAM" id="SSF57959">
    <property type="entry name" value="Leucine zipper domain"/>
    <property type="match status" value="1"/>
</dbReference>
<dbReference type="FunFam" id="1.20.5.170:FF:000019">
    <property type="entry name" value="BZIP family transcription factor"/>
    <property type="match status" value="1"/>
</dbReference>
<dbReference type="SMART" id="SM00338">
    <property type="entry name" value="BRLZ"/>
    <property type="match status" value="1"/>
</dbReference>
<dbReference type="PROSITE" id="PS50217">
    <property type="entry name" value="BZIP"/>
    <property type="match status" value="1"/>
</dbReference>
<evidence type="ECO:0000256" key="3">
    <source>
        <dbReference type="ARBA" id="ARBA00023015"/>
    </source>
</evidence>
<evidence type="ECO:0000313" key="12">
    <source>
        <dbReference type="Proteomes" id="UP000489600"/>
    </source>
</evidence>
<dbReference type="OrthoDB" id="2015618at2759"/>
<feature type="region of interest" description="Disordered" evidence="8">
    <location>
        <begin position="40"/>
        <end position="80"/>
    </location>
</feature>
<dbReference type="GO" id="GO:0006351">
    <property type="term" value="P:DNA-templated transcription"/>
    <property type="evidence" value="ECO:0007669"/>
    <property type="project" value="InterPro"/>
</dbReference>
<evidence type="ECO:0000259" key="10">
    <source>
        <dbReference type="PROSITE" id="PS51806"/>
    </source>
</evidence>
<evidence type="ECO:0000256" key="6">
    <source>
        <dbReference type="ARBA" id="ARBA00023163"/>
    </source>
</evidence>
<comment type="similarity">
    <text evidence="2">Belongs to the bZIP family.</text>
</comment>
<dbReference type="AlphaFoldDB" id="A0A565CJS1"/>
<dbReference type="InterPro" id="IPR046347">
    <property type="entry name" value="bZIP_sf"/>
</dbReference>
<sequence length="355" mass="40598">MNTTSTHFVSSRRFEIYEPLNQIGSMWEESFKNNGGMYTPSSIIIPTNEKPESLSEDTSHGTEGTPHKFDQEASTSRHPDKIQRRLAQNREAARKSRLRKKAYVQQLETSRLKLIHLEQELDRARQQGFYVGNRVDTNALGFSDNMSSGIIAFEMEYGHWVEEQNRQISELRTVLYGQVSDMDLGLLVDNAMKHYFQLFRMKAAAAKIDVFYIMSGMWKTPAERFFMWMGGGFRPSELLKVLLPHFDPLTDQQLLDVCNLKQSCQQAEDALSKGMEKLQHTLADSVAAGKLGEGSYIPQMTSAMERLEALVSFVNQMYRILTTRQAARGLLALGEYFQRLRALSSSWATRKREPT</sequence>
<dbReference type="CDD" id="cd14708">
    <property type="entry name" value="bZIP_HBP1b-like"/>
    <property type="match status" value="1"/>
</dbReference>
<organism evidence="11 12">
    <name type="scientific">Arabis nemorensis</name>
    <dbReference type="NCBI Taxonomy" id="586526"/>
    <lineage>
        <taxon>Eukaryota</taxon>
        <taxon>Viridiplantae</taxon>
        <taxon>Streptophyta</taxon>
        <taxon>Embryophyta</taxon>
        <taxon>Tracheophyta</taxon>
        <taxon>Spermatophyta</taxon>
        <taxon>Magnoliopsida</taxon>
        <taxon>eudicotyledons</taxon>
        <taxon>Gunneridae</taxon>
        <taxon>Pentapetalae</taxon>
        <taxon>rosids</taxon>
        <taxon>malvids</taxon>
        <taxon>Brassicales</taxon>
        <taxon>Brassicaceae</taxon>
        <taxon>Arabideae</taxon>
        <taxon>Arabis</taxon>
    </lineage>
</organism>
<feature type="compositionally biased region" description="Basic and acidic residues" evidence="8">
    <location>
        <begin position="49"/>
        <end position="80"/>
    </location>
</feature>
<keyword evidence="3" id="KW-0805">Transcription regulation</keyword>
<comment type="caution">
    <text evidence="11">The sequence shown here is derived from an EMBL/GenBank/DDBJ whole genome shotgun (WGS) entry which is preliminary data.</text>
</comment>
<dbReference type="GO" id="GO:0005634">
    <property type="term" value="C:nucleus"/>
    <property type="evidence" value="ECO:0007669"/>
    <property type="project" value="UniProtKB-SubCell"/>
</dbReference>
<name>A0A565CJS1_9BRAS</name>
<keyword evidence="5" id="KW-0010">Activator</keyword>
<evidence type="ECO:0000256" key="1">
    <source>
        <dbReference type="ARBA" id="ARBA00004123"/>
    </source>
</evidence>
<dbReference type="Pfam" id="PF14144">
    <property type="entry name" value="DOG1"/>
    <property type="match status" value="1"/>
</dbReference>
<evidence type="ECO:0000256" key="4">
    <source>
        <dbReference type="ARBA" id="ARBA00023125"/>
    </source>
</evidence>
<evidence type="ECO:0000313" key="11">
    <source>
        <dbReference type="EMBL" id="VVB13905.1"/>
    </source>
</evidence>
<reference evidence="11" key="1">
    <citation type="submission" date="2019-07" db="EMBL/GenBank/DDBJ databases">
        <authorList>
            <person name="Dittberner H."/>
        </authorList>
    </citation>
    <scope>NUCLEOTIDE SEQUENCE [LARGE SCALE GENOMIC DNA]</scope>
</reference>
<feature type="domain" description="DOG1" evidence="10">
    <location>
        <begin position="150"/>
        <end position="350"/>
    </location>
</feature>
<accession>A0A565CJS1</accession>